<gene>
    <name evidence="7" type="ORF">J3U88_12440</name>
</gene>
<dbReference type="CDD" id="cd06225">
    <property type="entry name" value="HAMP"/>
    <property type="match status" value="1"/>
</dbReference>
<evidence type="ECO:0000256" key="3">
    <source>
        <dbReference type="PROSITE-ProRule" id="PRU00284"/>
    </source>
</evidence>
<dbReference type="EMBL" id="JAFREP010000010">
    <property type="protein sequence ID" value="MBO1319272.1"/>
    <property type="molecule type" value="Genomic_DNA"/>
</dbReference>
<dbReference type="GO" id="GO:0016020">
    <property type="term" value="C:membrane"/>
    <property type="evidence" value="ECO:0007669"/>
    <property type="project" value="InterPro"/>
</dbReference>
<feature type="domain" description="HAMP" evidence="6">
    <location>
        <begin position="270"/>
        <end position="322"/>
    </location>
</feature>
<dbReference type="RefSeq" id="WP_207859093.1">
    <property type="nucleotide sequence ID" value="NZ_JAFREP010000010.1"/>
</dbReference>
<comment type="similarity">
    <text evidence="2">Belongs to the methyl-accepting chemotaxis (MCP) protein family.</text>
</comment>
<evidence type="ECO:0000259" key="5">
    <source>
        <dbReference type="PROSITE" id="PS50111"/>
    </source>
</evidence>
<evidence type="ECO:0000313" key="7">
    <source>
        <dbReference type="EMBL" id="MBO1319272.1"/>
    </source>
</evidence>
<keyword evidence="1 3" id="KW-0807">Transducer</keyword>
<dbReference type="Pfam" id="PF00015">
    <property type="entry name" value="MCPsignal"/>
    <property type="match status" value="1"/>
</dbReference>
<dbReference type="Gene3D" id="6.10.340.10">
    <property type="match status" value="1"/>
</dbReference>
<name>A0A8J7Q7W9_9BACT</name>
<dbReference type="PANTHER" id="PTHR32089">
    <property type="entry name" value="METHYL-ACCEPTING CHEMOTAXIS PROTEIN MCPB"/>
    <property type="match status" value="1"/>
</dbReference>
<dbReference type="AlphaFoldDB" id="A0A8J7Q7W9"/>
<feature type="transmembrane region" description="Helical" evidence="4">
    <location>
        <begin position="65"/>
        <end position="88"/>
    </location>
</feature>
<dbReference type="SUPFAM" id="SSF58104">
    <property type="entry name" value="Methyl-accepting chemotaxis protein (MCP) signaling domain"/>
    <property type="match status" value="1"/>
</dbReference>
<dbReference type="Gene3D" id="1.10.287.950">
    <property type="entry name" value="Methyl-accepting chemotaxis protein"/>
    <property type="match status" value="1"/>
</dbReference>
<reference evidence="7" key="1">
    <citation type="submission" date="2021-03" db="EMBL/GenBank/DDBJ databases">
        <authorList>
            <person name="Wang G."/>
        </authorList>
    </citation>
    <scope>NUCLEOTIDE SEQUENCE</scope>
    <source>
        <strain evidence="7">KCTC 12899</strain>
    </source>
</reference>
<dbReference type="PANTHER" id="PTHR32089:SF112">
    <property type="entry name" value="LYSOZYME-LIKE PROTEIN-RELATED"/>
    <property type="match status" value="1"/>
</dbReference>
<dbReference type="Pfam" id="PF00672">
    <property type="entry name" value="HAMP"/>
    <property type="match status" value="1"/>
</dbReference>
<dbReference type="SMART" id="SM00304">
    <property type="entry name" value="HAMP"/>
    <property type="match status" value="1"/>
</dbReference>
<evidence type="ECO:0000256" key="4">
    <source>
        <dbReference type="SAM" id="Phobius"/>
    </source>
</evidence>
<proteinExistence type="inferred from homology"/>
<keyword evidence="4" id="KW-0472">Membrane</keyword>
<keyword evidence="4" id="KW-1133">Transmembrane helix</keyword>
<organism evidence="7 8">
    <name type="scientific">Acanthopleuribacter pedis</name>
    <dbReference type="NCBI Taxonomy" id="442870"/>
    <lineage>
        <taxon>Bacteria</taxon>
        <taxon>Pseudomonadati</taxon>
        <taxon>Acidobacteriota</taxon>
        <taxon>Holophagae</taxon>
        <taxon>Acanthopleuribacterales</taxon>
        <taxon>Acanthopleuribacteraceae</taxon>
        <taxon>Acanthopleuribacter</taxon>
    </lineage>
</organism>
<feature type="transmembrane region" description="Helical" evidence="4">
    <location>
        <begin position="246"/>
        <end position="268"/>
    </location>
</feature>
<dbReference type="InterPro" id="IPR004089">
    <property type="entry name" value="MCPsignal_dom"/>
</dbReference>
<protein>
    <submittedName>
        <fullName evidence="7">Type IV pili methyl-accepting chemotaxis transducer N-terminal domain-containing protein</fullName>
    </submittedName>
</protein>
<feature type="domain" description="Methyl-accepting transducer" evidence="5">
    <location>
        <begin position="358"/>
        <end position="598"/>
    </location>
</feature>
<dbReference type="PROSITE" id="PS50111">
    <property type="entry name" value="CHEMOTAXIS_TRANSDUC_2"/>
    <property type="match status" value="1"/>
</dbReference>
<accession>A0A8J7Q7W9</accession>
<dbReference type="InterPro" id="IPR003660">
    <property type="entry name" value="HAMP_dom"/>
</dbReference>
<dbReference type="Proteomes" id="UP000664417">
    <property type="component" value="Unassembled WGS sequence"/>
</dbReference>
<dbReference type="SMART" id="SM00283">
    <property type="entry name" value="MA"/>
    <property type="match status" value="1"/>
</dbReference>
<evidence type="ECO:0000256" key="1">
    <source>
        <dbReference type="ARBA" id="ARBA00023224"/>
    </source>
</evidence>
<evidence type="ECO:0000313" key="8">
    <source>
        <dbReference type="Proteomes" id="UP000664417"/>
    </source>
</evidence>
<keyword evidence="8" id="KW-1185">Reference proteome</keyword>
<evidence type="ECO:0000259" key="6">
    <source>
        <dbReference type="PROSITE" id="PS50885"/>
    </source>
</evidence>
<sequence length="671" mass="72264">MAQSPIRNNLDIGQKGSSAPHVFFGEDIFLRTLEISLRINTQTLQLTFPLPGDLMWKTTSLNNRLIIVFAAIVATFAAVVGITAHLVAARTDDSLIINLAGRQRMLTQKYTKEMLASMRSGSDLATGAQVRTGAIHDPTVTRALFEDTLGAFLSGGRTYTDLVAKEPVDIMAVHEESARTLLKEVELKWNALVAVCEEGSVKFQNEGSLDAAERRKILEASVNCLKQMHGAVGELNRISDIKQARILHVMAGGLIWVLVLSLAALLFIRKRIFHPLEECVAVVEDIAAGNLQRRAPNIRDDEIGRLNAAVSTMSGNLVDMIKRLGESTTMLRSGAERFADFHQQTEQLQEMTAAVTASSEALITHNHTVAEEVTLIDTDAEKITASLVQIDNELKDLGLSTHSVTGTAATLSRAVEEISKTLGDISSNTERTQIQAADIKSETEQAAVLVAQLGQAAHEIGDVVNLIRGVAGQTNLLALNATIEAAAAGDAGKGFAVVAGEVKELAKKTESATGDIQKQVAAIQDKTRTAIVGIDRIVHLVDKLSADFSEVNDAIANQSHHVTEIAEGLNSNSNNLTSAMENIDQVGSEVASISGNLRTLTQRTHDLHRVMDESRTLAEAITEKIHVGETHVGLLSENATKAAGVGEELTQFSNQYREKLMAYSVDTDASP</sequence>
<evidence type="ECO:0000256" key="2">
    <source>
        <dbReference type="ARBA" id="ARBA00029447"/>
    </source>
</evidence>
<comment type="caution">
    <text evidence="7">The sequence shown here is derived from an EMBL/GenBank/DDBJ whole genome shotgun (WGS) entry which is preliminary data.</text>
</comment>
<dbReference type="PROSITE" id="PS50885">
    <property type="entry name" value="HAMP"/>
    <property type="match status" value="1"/>
</dbReference>
<keyword evidence="4" id="KW-0812">Transmembrane</keyword>
<dbReference type="GO" id="GO:0007165">
    <property type="term" value="P:signal transduction"/>
    <property type="evidence" value="ECO:0007669"/>
    <property type="project" value="UniProtKB-KW"/>
</dbReference>